<evidence type="ECO:0000313" key="2">
    <source>
        <dbReference type="Proteomes" id="UP001328107"/>
    </source>
</evidence>
<dbReference type="AlphaFoldDB" id="A0AAN5CRV0"/>
<name>A0AAN5CRV0_9BILA</name>
<sequence>MLFRKAYPIPTDPAHTVSTEGFVLNDKINIEVCIYVRSFTGMGCKPRFDFSDPCSAHADLTLIIELNPVHVNRQVRLIVFESNLGDLLESIPHFKNCHL</sequence>
<gene>
    <name evidence="1" type="ORF">PMAYCL1PPCAC_19404</name>
</gene>
<reference evidence="2" key="1">
    <citation type="submission" date="2022-10" db="EMBL/GenBank/DDBJ databases">
        <title>Genome assembly of Pristionchus species.</title>
        <authorList>
            <person name="Yoshida K."/>
            <person name="Sommer R.J."/>
        </authorList>
    </citation>
    <scope>NUCLEOTIDE SEQUENCE [LARGE SCALE GENOMIC DNA]</scope>
    <source>
        <strain evidence="2">RS5460</strain>
    </source>
</reference>
<organism evidence="1 2">
    <name type="scientific">Pristionchus mayeri</name>
    <dbReference type="NCBI Taxonomy" id="1317129"/>
    <lineage>
        <taxon>Eukaryota</taxon>
        <taxon>Metazoa</taxon>
        <taxon>Ecdysozoa</taxon>
        <taxon>Nematoda</taxon>
        <taxon>Chromadorea</taxon>
        <taxon>Rhabditida</taxon>
        <taxon>Rhabditina</taxon>
        <taxon>Diplogasteromorpha</taxon>
        <taxon>Diplogasteroidea</taxon>
        <taxon>Neodiplogasteridae</taxon>
        <taxon>Pristionchus</taxon>
    </lineage>
</organism>
<accession>A0AAN5CRV0</accession>
<keyword evidence="2" id="KW-1185">Reference proteome</keyword>
<dbReference type="Proteomes" id="UP001328107">
    <property type="component" value="Unassembled WGS sequence"/>
</dbReference>
<proteinExistence type="predicted"/>
<evidence type="ECO:0000313" key="1">
    <source>
        <dbReference type="EMBL" id="GMR49209.1"/>
    </source>
</evidence>
<comment type="caution">
    <text evidence="1">The sequence shown here is derived from an EMBL/GenBank/DDBJ whole genome shotgun (WGS) entry which is preliminary data.</text>
</comment>
<dbReference type="EMBL" id="BTRK01000004">
    <property type="protein sequence ID" value="GMR49209.1"/>
    <property type="molecule type" value="Genomic_DNA"/>
</dbReference>
<protein>
    <submittedName>
        <fullName evidence="1">Uncharacterized protein</fullName>
    </submittedName>
</protein>